<feature type="transmembrane region" description="Helical" evidence="8">
    <location>
        <begin position="300"/>
        <end position="320"/>
    </location>
</feature>
<evidence type="ECO:0000256" key="2">
    <source>
        <dbReference type="ARBA" id="ARBA00005236"/>
    </source>
</evidence>
<comment type="similarity">
    <text evidence="2">Belongs to the ABC-4 integral membrane protein family. LolC/E subfamily.</text>
</comment>
<protein>
    <submittedName>
        <fullName evidence="11">Lipoprotein releasing system transmembrane protein LolE</fullName>
    </submittedName>
</protein>
<dbReference type="GO" id="GO:0042953">
    <property type="term" value="P:lipoprotein transport"/>
    <property type="evidence" value="ECO:0007669"/>
    <property type="project" value="InterPro"/>
</dbReference>
<dbReference type="GO" id="GO:0098797">
    <property type="term" value="C:plasma membrane protein complex"/>
    <property type="evidence" value="ECO:0007669"/>
    <property type="project" value="TreeGrafter"/>
</dbReference>
<evidence type="ECO:0000256" key="5">
    <source>
        <dbReference type="ARBA" id="ARBA00022692"/>
    </source>
</evidence>
<keyword evidence="6 8" id="KW-1133">Transmembrane helix</keyword>
<feature type="transmembrane region" description="Helical" evidence="8">
    <location>
        <begin position="21"/>
        <end position="47"/>
    </location>
</feature>
<dbReference type="EMBL" id="CAAJGR010000048">
    <property type="protein sequence ID" value="VHO01267.1"/>
    <property type="molecule type" value="Genomic_DNA"/>
</dbReference>
<feature type="transmembrane region" description="Helical" evidence="8">
    <location>
        <begin position="269"/>
        <end position="293"/>
    </location>
</feature>
<comment type="subcellular location">
    <subcellularLocation>
        <location evidence="1">Cell membrane</location>
        <topology evidence="1">Multi-pass membrane protein</topology>
    </subcellularLocation>
</comment>
<evidence type="ECO:0000256" key="3">
    <source>
        <dbReference type="ARBA" id="ARBA00022448"/>
    </source>
</evidence>
<keyword evidence="11" id="KW-0449">Lipoprotein</keyword>
<dbReference type="InterPro" id="IPR025857">
    <property type="entry name" value="MacB_PCD"/>
</dbReference>
<evidence type="ECO:0000259" key="9">
    <source>
        <dbReference type="Pfam" id="PF02687"/>
    </source>
</evidence>
<name>A0A486XGL9_9GAMM</name>
<reference evidence="11" key="1">
    <citation type="submission" date="2019-04" db="EMBL/GenBank/DDBJ databases">
        <authorList>
            <person name="Brambilla D."/>
        </authorList>
    </citation>
    <scope>NUCLEOTIDE SEQUENCE</scope>
    <source>
        <strain evidence="11">BAL1</strain>
    </source>
</reference>
<keyword evidence="4" id="KW-1003">Cell membrane</keyword>
<keyword evidence="3" id="KW-0813">Transport</keyword>
<dbReference type="GO" id="GO:0044874">
    <property type="term" value="P:lipoprotein localization to outer membrane"/>
    <property type="evidence" value="ECO:0007669"/>
    <property type="project" value="TreeGrafter"/>
</dbReference>
<dbReference type="NCBIfam" id="TIGR02212">
    <property type="entry name" value="lolCE"/>
    <property type="match status" value="1"/>
</dbReference>
<feature type="domain" description="MacB-like periplasmic core" evidence="10">
    <location>
        <begin position="29"/>
        <end position="239"/>
    </location>
</feature>
<accession>A0A486XGL9</accession>
<sequence length="412" mass="44969">MVSLAWQLAKRYRNTRHSSGFIRFISASSTSGIALGVAILILALSVMNGFELALKQRLLSVIPHVELEAVQQQISDWTRKQQQFAATTGVEAVAPYIKTNGMLRFGTAVKAAEVRGIALNAEKQISDFGRYVSAGQLDTLADTEVVLGQGIAQALGVEVGQQVQLLLPKLTEDGRLASHASTSLTVSAIIAVGGQLDYSQIWLTLPTLERLLDFPANTIQGFAFRLNDIFAAPAMARELGRASEDYVYLLDWFRTQGHVYQDIQMVRSILYLVLALVIAVACFNIVATLVMAVREKEGDIAILLTMGVSPTTVICTFMWLGWLNGLVGSVIGAVTGVLLASYIEPLFALFTRVLGHSLLDPSIYFINFIPSLLQWQDVVLTLSVALLMSLLATLYPAWRASKVQPARVLGQR</sequence>
<evidence type="ECO:0000256" key="4">
    <source>
        <dbReference type="ARBA" id="ARBA00022475"/>
    </source>
</evidence>
<dbReference type="InterPro" id="IPR003838">
    <property type="entry name" value="ABC3_permease_C"/>
</dbReference>
<dbReference type="Pfam" id="PF02687">
    <property type="entry name" value="FtsX"/>
    <property type="match status" value="1"/>
</dbReference>
<organism evidence="11">
    <name type="scientific">Rheinheimera sp. BAL341</name>
    <dbReference type="NCBI Taxonomy" id="1708203"/>
    <lineage>
        <taxon>Bacteria</taxon>
        <taxon>Pseudomonadati</taxon>
        <taxon>Pseudomonadota</taxon>
        <taxon>Gammaproteobacteria</taxon>
        <taxon>Chromatiales</taxon>
        <taxon>Chromatiaceae</taxon>
        <taxon>Rheinheimera</taxon>
    </lineage>
</organism>
<evidence type="ECO:0000313" key="11">
    <source>
        <dbReference type="EMBL" id="VHO01267.1"/>
    </source>
</evidence>
<feature type="transmembrane region" description="Helical" evidence="8">
    <location>
        <begin position="326"/>
        <end position="350"/>
    </location>
</feature>
<evidence type="ECO:0000256" key="1">
    <source>
        <dbReference type="ARBA" id="ARBA00004651"/>
    </source>
</evidence>
<gene>
    <name evidence="11" type="ORF">BAL341_266</name>
</gene>
<proteinExistence type="inferred from homology"/>
<dbReference type="Pfam" id="PF12704">
    <property type="entry name" value="MacB_PCD"/>
    <property type="match status" value="1"/>
</dbReference>
<evidence type="ECO:0000256" key="7">
    <source>
        <dbReference type="ARBA" id="ARBA00023136"/>
    </source>
</evidence>
<evidence type="ECO:0000256" key="8">
    <source>
        <dbReference type="SAM" id="Phobius"/>
    </source>
</evidence>
<dbReference type="InterPro" id="IPR051447">
    <property type="entry name" value="Lipoprotein-release_system"/>
</dbReference>
<keyword evidence="7 8" id="KW-0472">Membrane</keyword>
<feature type="transmembrane region" description="Helical" evidence="8">
    <location>
        <begin position="379"/>
        <end position="398"/>
    </location>
</feature>
<dbReference type="AlphaFoldDB" id="A0A486XGL9"/>
<feature type="domain" description="ABC3 transporter permease C-terminal" evidence="9">
    <location>
        <begin position="272"/>
        <end position="405"/>
    </location>
</feature>
<keyword evidence="5 8" id="KW-0812">Transmembrane</keyword>
<evidence type="ECO:0000256" key="6">
    <source>
        <dbReference type="ARBA" id="ARBA00022989"/>
    </source>
</evidence>
<dbReference type="PANTHER" id="PTHR30489:SF0">
    <property type="entry name" value="LIPOPROTEIN-RELEASING SYSTEM TRANSMEMBRANE PROTEIN LOLE"/>
    <property type="match status" value="1"/>
</dbReference>
<dbReference type="PANTHER" id="PTHR30489">
    <property type="entry name" value="LIPOPROTEIN-RELEASING SYSTEM TRANSMEMBRANE PROTEIN LOLE"/>
    <property type="match status" value="1"/>
</dbReference>
<evidence type="ECO:0000259" key="10">
    <source>
        <dbReference type="Pfam" id="PF12704"/>
    </source>
</evidence>
<feature type="transmembrane region" description="Helical" evidence="8">
    <location>
        <begin position="357"/>
        <end position="373"/>
    </location>
</feature>
<dbReference type="InterPro" id="IPR011925">
    <property type="entry name" value="LolCE_TM"/>
</dbReference>